<accession>X1SLY1</accession>
<comment type="caution">
    <text evidence="1">The sequence shown here is derived from an EMBL/GenBank/DDBJ whole genome shotgun (WGS) entry which is preliminary data.</text>
</comment>
<organism evidence="1">
    <name type="scientific">marine sediment metagenome</name>
    <dbReference type="NCBI Taxonomy" id="412755"/>
    <lineage>
        <taxon>unclassified sequences</taxon>
        <taxon>metagenomes</taxon>
        <taxon>ecological metagenomes</taxon>
    </lineage>
</organism>
<name>X1SLY1_9ZZZZ</name>
<dbReference type="Gene3D" id="3.40.1440.10">
    <property type="entry name" value="GIY-YIG endonuclease"/>
    <property type="match status" value="1"/>
</dbReference>
<dbReference type="InterPro" id="IPR035901">
    <property type="entry name" value="GIY-YIG_endonuc_sf"/>
</dbReference>
<dbReference type="EMBL" id="BARV01045431">
    <property type="protein sequence ID" value="GAI68809.1"/>
    <property type="molecule type" value="Genomic_DNA"/>
</dbReference>
<proteinExistence type="predicted"/>
<feature type="non-terminal residue" evidence="1">
    <location>
        <position position="31"/>
    </location>
</feature>
<protein>
    <submittedName>
        <fullName evidence="1">Uncharacterized protein</fullName>
    </submittedName>
</protein>
<sequence>MTTNLIPEQLKQLPTNPGVYLMRDAEGGILY</sequence>
<evidence type="ECO:0000313" key="1">
    <source>
        <dbReference type="EMBL" id="GAI68809.1"/>
    </source>
</evidence>
<gene>
    <name evidence="1" type="ORF">S06H3_66555</name>
</gene>
<reference evidence="1" key="1">
    <citation type="journal article" date="2014" name="Front. Microbiol.">
        <title>High frequency of phylogenetically diverse reductive dehalogenase-homologous genes in deep subseafloor sedimentary metagenomes.</title>
        <authorList>
            <person name="Kawai M."/>
            <person name="Futagami T."/>
            <person name="Toyoda A."/>
            <person name="Takaki Y."/>
            <person name="Nishi S."/>
            <person name="Hori S."/>
            <person name="Arai W."/>
            <person name="Tsubouchi T."/>
            <person name="Morono Y."/>
            <person name="Uchiyama I."/>
            <person name="Ito T."/>
            <person name="Fujiyama A."/>
            <person name="Inagaki F."/>
            <person name="Takami H."/>
        </authorList>
    </citation>
    <scope>NUCLEOTIDE SEQUENCE</scope>
    <source>
        <strain evidence="1">Expedition CK06-06</strain>
    </source>
</reference>
<dbReference type="AlphaFoldDB" id="X1SLY1"/>